<dbReference type="PANTHER" id="PTHR40068">
    <property type="entry name" value="TRANSCRIPTION REPRESSOR NIAR-RELATED"/>
    <property type="match status" value="1"/>
</dbReference>
<organism evidence="4 5">
    <name type="scientific">Parasporobacterium paucivorans DSM 15970</name>
    <dbReference type="NCBI Taxonomy" id="1122934"/>
    <lineage>
        <taxon>Bacteria</taxon>
        <taxon>Bacillati</taxon>
        <taxon>Bacillota</taxon>
        <taxon>Clostridia</taxon>
        <taxon>Lachnospirales</taxon>
        <taxon>Lachnospiraceae</taxon>
        <taxon>Parasporobacterium</taxon>
    </lineage>
</organism>
<keyword evidence="1" id="KW-0479">Metal-binding</keyword>
<dbReference type="PANTHER" id="PTHR40068:SF1">
    <property type="entry name" value="TRANSCRIPTION REPRESSOR NIAR-RELATED"/>
    <property type="match status" value="1"/>
</dbReference>
<keyword evidence="5" id="KW-1185">Reference proteome</keyword>
<feature type="domain" description="3H" evidence="2">
    <location>
        <begin position="72"/>
        <end position="167"/>
    </location>
</feature>
<proteinExistence type="predicted"/>
<dbReference type="GO" id="GO:0046872">
    <property type="term" value="F:metal ion binding"/>
    <property type="evidence" value="ECO:0007669"/>
    <property type="project" value="UniProtKB-KW"/>
</dbReference>
<dbReference type="EMBL" id="FQYT01000005">
    <property type="protein sequence ID" value="SHI68384.1"/>
    <property type="molecule type" value="Genomic_DNA"/>
</dbReference>
<evidence type="ECO:0000259" key="3">
    <source>
        <dbReference type="Pfam" id="PF08279"/>
    </source>
</evidence>
<sequence length="169" mass="19649">MNKDKRREEILRIIRKSCEPVSGTKLAGMLGVSRQIVVQDIEMLRQDNKDIISTSQGYLANRTEKEFKRIFKVRHADDQIENELNCIVDAGGIILDVFVRHDVYGEIRTALCLSNRMDVKRFLENFENEKSSPLKKLTQDIHYHTVVAKSEEMLDTIEEELRDNHFLAT</sequence>
<gene>
    <name evidence="4" type="ORF">SAMN02745691_00671</name>
</gene>
<dbReference type="InterPro" id="IPR036390">
    <property type="entry name" value="WH_DNA-bd_sf"/>
</dbReference>
<dbReference type="AlphaFoldDB" id="A0A1M6D5K8"/>
<dbReference type="InterPro" id="IPR035922">
    <property type="entry name" value="3H_dom_sf"/>
</dbReference>
<dbReference type="InterPro" id="IPR036388">
    <property type="entry name" value="WH-like_DNA-bd_sf"/>
</dbReference>
<dbReference type="InterPro" id="IPR004173">
    <property type="entry name" value="3H_domain"/>
</dbReference>
<evidence type="ECO:0000313" key="5">
    <source>
        <dbReference type="Proteomes" id="UP000184342"/>
    </source>
</evidence>
<dbReference type="Gene3D" id="3.30.1340.20">
    <property type="entry name" value="3H domain"/>
    <property type="match status" value="1"/>
</dbReference>
<feature type="binding site" evidence="1">
    <location>
        <position position="83"/>
    </location>
    <ligand>
        <name>Ni(2+)</name>
        <dbReference type="ChEBI" id="CHEBI:49786"/>
    </ligand>
</feature>
<feature type="binding site" evidence="1">
    <location>
        <position position="75"/>
    </location>
    <ligand>
        <name>Ni(2+)</name>
        <dbReference type="ChEBI" id="CHEBI:49786"/>
    </ligand>
</feature>
<dbReference type="Proteomes" id="UP000184342">
    <property type="component" value="Unassembled WGS sequence"/>
</dbReference>
<dbReference type="SUPFAM" id="SSF46785">
    <property type="entry name" value="Winged helix' DNA-binding domain"/>
    <property type="match status" value="1"/>
</dbReference>
<keyword evidence="1" id="KW-0533">Nickel</keyword>
<dbReference type="Pfam" id="PF02829">
    <property type="entry name" value="3H"/>
    <property type="match status" value="1"/>
</dbReference>
<dbReference type="STRING" id="1122934.SAMN02745691_00671"/>
<feature type="binding site" evidence="1">
    <location>
        <position position="142"/>
    </location>
    <ligand>
        <name>Ni(2+)</name>
        <dbReference type="ChEBI" id="CHEBI:49786"/>
    </ligand>
</feature>
<evidence type="ECO:0000259" key="2">
    <source>
        <dbReference type="Pfam" id="PF02829"/>
    </source>
</evidence>
<dbReference type="InterPro" id="IPR026043">
    <property type="entry name" value="NadR"/>
</dbReference>
<evidence type="ECO:0000256" key="1">
    <source>
        <dbReference type="PIRSR" id="PIRSR037847-1"/>
    </source>
</evidence>
<protein>
    <submittedName>
        <fullName evidence="4">Uncharacterized protein</fullName>
    </submittedName>
</protein>
<evidence type="ECO:0000313" key="4">
    <source>
        <dbReference type="EMBL" id="SHI68384.1"/>
    </source>
</evidence>
<dbReference type="InterPro" id="IPR013196">
    <property type="entry name" value="HTH_11"/>
</dbReference>
<dbReference type="RefSeq" id="WP_073992938.1">
    <property type="nucleotide sequence ID" value="NZ_FQYT01000005.1"/>
</dbReference>
<feature type="domain" description="Helix-turn-helix type 11" evidence="3">
    <location>
        <begin position="6"/>
        <end position="58"/>
    </location>
</feature>
<dbReference type="Gene3D" id="1.10.10.10">
    <property type="entry name" value="Winged helix-like DNA-binding domain superfamily/Winged helix DNA-binding domain"/>
    <property type="match status" value="1"/>
</dbReference>
<dbReference type="Pfam" id="PF08279">
    <property type="entry name" value="HTH_11"/>
    <property type="match status" value="1"/>
</dbReference>
<reference evidence="4 5" key="1">
    <citation type="submission" date="2016-11" db="EMBL/GenBank/DDBJ databases">
        <authorList>
            <person name="Jaros S."/>
            <person name="Januszkiewicz K."/>
            <person name="Wedrychowicz H."/>
        </authorList>
    </citation>
    <scope>NUCLEOTIDE SEQUENCE [LARGE SCALE GENOMIC DNA]</scope>
    <source>
        <strain evidence="4 5">DSM 15970</strain>
    </source>
</reference>
<dbReference type="OrthoDB" id="9792661at2"/>
<name>A0A1M6D5K8_9FIRM</name>
<accession>A0A1M6D5K8</accession>
<dbReference type="PIRSF" id="PIRSF037847">
    <property type="entry name" value="NiaR"/>
    <property type="match status" value="1"/>
</dbReference>
<feature type="binding site" evidence="1">
    <location>
        <position position="144"/>
    </location>
    <ligand>
        <name>Ni(2+)</name>
        <dbReference type="ChEBI" id="CHEBI:49786"/>
    </ligand>
</feature>
<dbReference type="SUPFAM" id="SSF75500">
    <property type="entry name" value="Putative transcriptional regulator TM1602, C-terminal domain"/>
    <property type="match status" value="1"/>
</dbReference>